<comment type="caution">
    <text evidence="2">The sequence shown here is derived from an EMBL/GenBank/DDBJ whole genome shotgun (WGS) entry which is preliminary data.</text>
</comment>
<protein>
    <submittedName>
        <fullName evidence="2">Uncharacterized protein</fullName>
    </submittedName>
</protein>
<dbReference type="STRING" id="1777144.AWB83_06099"/>
<evidence type="ECO:0000256" key="1">
    <source>
        <dbReference type="SAM" id="Phobius"/>
    </source>
</evidence>
<feature type="transmembrane region" description="Helical" evidence="1">
    <location>
        <begin position="20"/>
        <end position="41"/>
    </location>
</feature>
<keyword evidence="1" id="KW-1133">Transmembrane helix</keyword>
<keyword evidence="3" id="KW-1185">Reference proteome</keyword>
<sequence>MPVDFNRVPPRADVPPPPQVSMIVWIVLLVLVMAAGAGLTIMLWPADSPTNTLWFWLGAFVYPFLAWAFLLFAWLGYGYVRCNQAIATNRVSDKVEQECHVAASRPLAILGHAWYFAADDSANSLEGILTGTEWAKLRPSGAVADTDVNARWLSIPDMHFQPGNELAEHARHHAVCTWLIERLIGRLLSQLSALSPGTKLQVELHHQTRLEPELVAARVRKLIAERAPLLQVEVESGEHAPSLFRTDAWLDSRHGDTTRLLIAVKLCDAISAVLSDGVAEAGVALLVGHPRLTSPAMPSELRLHRPAKGASDAAARTLALATRWGQSSRDRLRTVWAHGLSSDQVGAVRQAASLPDEMRWIALETSVGNCSDAGPWLAVALAAESARTMGEPQMVLCGESDELVALMCRKQT</sequence>
<proteinExistence type="predicted"/>
<feature type="transmembrane region" description="Helical" evidence="1">
    <location>
        <begin position="53"/>
        <end position="77"/>
    </location>
</feature>
<evidence type="ECO:0000313" key="2">
    <source>
        <dbReference type="EMBL" id="SAK99523.1"/>
    </source>
</evidence>
<dbReference type="RefSeq" id="WP_087049404.1">
    <property type="nucleotide sequence ID" value="NZ_FCOB02000040.1"/>
</dbReference>
<reference evidence="2" key="1">
    <citation type="submission" date="2016-01" db="EMBL/GenBank/DDBJ databases">
        <authorList>
            <person name="Peeters C."/>
        </authorList>
    </citation>
    <scope>NUCLEOTIDE SEQUENCE [LARGE SCALE GENOMIC DNA]</scope>
    <source>
        <strain evidence="2">LMG 29326</strain>
    </source>
</reference>
<keyword evidence="1" id="KW-0472">Membrane</keyword>
<dbReference type="OrthoDB" id="8964452at2"/>
<dbReference type="AlphaFoldDB" id="A0A158DYC6"/>
<dbReference type="EMBL" id="FCOB02000040">
    <property type="protein sequence ID" value="SAK99523.1"/>
    <property type="molecule type" value="Genomic_DNA"/>
</dbReference>
<organism evidence="2 3">
    <name type="scientific">Caballeronia ptereochthonis</name>
    <dbReference type="NCBI Taxonomy" id="1777144"/>
    <lineage>
        <taxon>Bacteria</taxon>
        <taxon>Pseudomonadati</taxon>
        <taxon>Pseudomonadota</taxon>
        <taxon>Betaproteobacteria</taxon>
        <taxon>Burkholderiales</taxon>
        <taxon>Burkholderiaceae</taxon>
        <taxon>Caballeronia</taxon>
    </lineage>
</organism>
<name>A0A158DYC6_9BURK</name>
<accession>A0A158DYC6</accession>
<gene>
    <name evidence="2" type="ORF">AWB83_06099</name>
</gene>
<evidence type="ECO:0000313" key="3">
    <source>
        <dbReference type="Proteomes" id="UP000054978"/>
    </source>
</evidence>
<keyword evidence="1" id="KW-0812">Transmembrane</keyword>
<dbReference type="Proteomes" id="UP000054978">
    <property type="component" value="Unassembled WGS sequence"/>
</dbReference>